<sequence>MSVLPLQLLSAMVEVEWFSSWSYHTKLSIGMTRPVHFANCYSILNTCLSSELGDSWCNGILFVLIEEAVLNPSFLPFSEVSVPSFRSL</sequence>
<dbReference type="EMBL" id="JAYKXN010000007">
    <property type="protein sequence ID" value="KAK7270779.1"/>
    <property type="molecule type" value="Genomic_DNA"/>
</dbReference>
<dbReference type="Proteomes" id="UP001359559">
    <property type="component" value="Unassembled WGS sequence"/>
</dbReference>
<dbReference type="AlphaFoldDB" id="A0AAN9F6Y1"/>
<gene>
    <name evidence="1" type="ORF">RJT34_26191</name>
</gene>
<organism evidence="1 2">
    <name type="scientific">Clitoria ternatea</name>
    <name type="common">Butterfly pea</name>
    <dbReference type="NCBI Taxonomy" id="43366"/>
    <lineage>
        <taxon>Eukaryota</taxon>
        <taxon>Viridiplantae</taxon>
        <taxon>Streptophyta</taxon>
        <taxon>Embryophyta</taxon>
        <taxon>Tracheophyta</taxon>
        <taxon>Spermatophyta</taxon>
        <taxon>Magnoliopsida</taxon>
        <taxon>eudicotyledons</taxon>
        <taxon>Gunneridae</taxon>
        <taxon>Pentapetalae</taxon>
        <taxon>rosids</taxon>
        <taxon>fabids</taxon>
        <taxon>Fabales</taxon>
        <taxon>Fabaceae</taxon>
        <taxon>Papilionoideae</taxon>
        <taxon>50 kb inversion clade</taxon>
        <taxon>NPAAA clade</taxon>
        <taxon>indigoferoid/millettioid clade</taxon>
        <taxon>Phaseoleae</taxon>
        <taxon>Clitoria</taxon>
    </lineage>
</organism>
<name>A0AAN9F6Y1_CLITE</name>
<comment type="caution">
    <text evidence="1">The sequence shown here is derived from an EMBL/GenBank/DDBJ whole genome shotgun (WGS) entry which is preliminary data.</text>
</comment>
<protein>
    <submittedName>
        <fullName evidence="1">Uncharacterized protein</fullName>
    </submittedName>
</protein>
<keyword evidence="2" id="KW-1185">Reference proteome</keyword>
<accession>A0AAN9F6Y1</accession>
<reference evidence="1 2" key="1">
    <citation type="submission" date="2024-01" db="EMBL/GenBank/DDBJ databases">
        <title>The genomes of 5 underutilized Papilionoideae crops provide insights into root nodulation and disease resistance.</title>
        <authorList>
            <person name="Yuan L."/>
        </authorList>
    </citation>
    <scope>NUCLEOTIDE SEQUENCE [LARGE SCALE GENOMIC DNA]</scope>
    <source>
        <strain evidence="1">LY-2023</strain>
        <tissue evidence="1">Leaf</tissue>
    </source>
</reference>
<proteinExistence type="predicted"/>
<evidence type="ECO:0000313" key="2">
    <source>
        <dbReference type="Proteomes" id="UP001359559"/>
    </source>
</evidence>
<evidence type="ECO:0000313" key="1">
    <source>
        <dbReference type="EMBL" id="KAK7270779.1"/>
    </source>
</evidence>